<evidence type="ECO:0000313" key="6">
    <source>
        <dbReference type="Proteomes" id="UP000285961"/>
    </source>
</evidence>
<sequence>MRPRTDYVLPDPLRLADGTEVTDAAAWKEKRRPQILALFENEVYGRIPDRDIATEFSLASIENHALDGRAIRKQIVLSFRHGGKHVNLNVLMYFPAKSDRPVPAFVGLNFYGNHTIHADPGITMSNAWIDSERPFDDLEGGKIAQTRGSRATHWPVERILQRGYGLITMHYYDVDPDFDDGFQNGIHPLFYRQGQQRPDPDEWGSISAWAWGLSRIMDYLETDADIDQTRIAVMGHSRLGKAALWAGAQDERFAIVISNNSGCMGAALSRRRYGETIADITSMFPHWFCGSFKKYAGREDELAVDQHMLIALIAPRPVCIASADLDIWADPEGEFLSAMAASGVYRLFGKDGLAADKQPGLHTPVTSTIGYHIRKGKHRVTPYDWDRFMDFADIYLSMK</sequence>
<name>A0A419F1A2_9BACT</name>
<protein>
    <submittedName>
        <fullName evidence="5">Acetylxylan esterase</fullName>
    </submittedName>
</protein>
<evidence type="ECO:0000259" key="4">
    <source>
        <dbReference type="Pfam" id="PF22244"/>
    </source>
</evidence>
<dbReference type="EMBL" id="QZKI01000056">
    <property type="protein sequence ID" value="RJP71663.1"/>
    <property type="molecule type" value="Genomic_DNA"/>
</dbReference>
<feature type="domain" description="4-O-methyl-glucuronoyl methylesterase-like" evidence="4">
    <location>
        <begin position="202"/>
        <end position="349"/>
    </location>
</feature>
<dbReference type="Proteomes" id="UP000285961">
    <property type="component" value="Unassembled WGS sequence"/>
</dbReference>
<gene>
    <name evidence="5" type="ORF">C4532_07240</name>
</gene>
<keyword evidence="3" id="KW-0378">Hydrolase</keyword>
<dbReference type="InterPro" id="IPR029058">
    <property type="entry name" value="AB_hydrolase_fold"/>
</dbReference>
<evidence type="ECO:0000313" key="5">
    <source>
        <dbReference type="EMBL" id="RJP71663.1"/>
    </source>
</evidence>
<keyword evidence="2" id="KW-0732">Signal</keyword>
<accession>A0A419F1A2</accession>
<evidence type="ECO:0000256" key="1">
    <source>
        <dbReference type="ARBA" id="ARBA00022487"/>
    </source>
</evidence>
<dbReference type="AlphaFoldDB" id="A0A419F1A2"/>
<dbReference type="Pfam" id="PF22244">
    <property type="entry name" value="GCE_fung"/>
    <property type="match status" value="1"/>
</dbReference>
<dbReference type="InterPro" id="IPR054579">
    <property type="entry name" value="GCE-like_dom"/>
</dbReference>
<organism evidence="5 6">
    <name type="scientific">Candidatus Abyssobacteria bacterium SURF_17</name>
    <dbReference type="NCBI Taxonomy" id="2093361"/>
    <lineage>
        <taxon>Bacteria</taxon>
        <taxon>Pseudomonadati</taxon>
        <taxon>Candidatus Hydrogenedentota</taxon>
        <taxon>Candidatus Abyssobacteria</taxon>
    </lineage>
</organism>
<reference evidence="5 6" key="1">
    <citation type="journal article" date="2017" name="ISME J.">
        <title>Energy and carbon metabolisms in a deep terrestrial subsurface fluid microbial community.</title>
        <authorList>
            <person name="Momper L."/>
            <person name="Jungbluth S.P."/>
            <person name="Lee M.D."/>
            <person name="Amend J.P."/>
        </authorList>
    </citation>
    <scope>NUCLEOTIDE SEQUENCE [LARGE SCALE GENOMIC DNA]</scope>
    <source>
        <strain evidence="5">SURF_17</strain>
    </source>
</reference>
<dbReference type="GO" id="GO:0052689">
    <property type="term" value="F:carboxylic ester hydrolase activity"/>
    <property type="evidence" value="ECO:0007669"/>
    <property type="project" value="UniProtKB-KW"/>
</dbReference>
<evidence type="ECO:0000256" key="2">
    <source>
        <dbReference type="ARBA" id="ARBA00022729"/>
    </source>
</evidence>
<comment type="caution">
    <text evidence="5">The sequence shown here is derived from an EMBL/GenBank/DDBJ whole genome shotgun (WGS) entry which is preliminary data.</text>
</comment>
<keyword evidence="1" id="KW-0719">Serine esterase</keyword>
<evidence type="ECO:0000256" key="3">
    <source>
        <dbReference type="ARBA" id="ARBA00022801"/>
    </source>
</evidence>
<dbReference type="SUPFAM" id="SSF53474">
    <property type="entry name" value="alpha/beta-Hydrolases"/>
    <property type="match status" value="1"/>
</dbReference>
<proteinExistence type="predicted"/>
<dbReference type="Gene3D" id="3.40.50.1820">
    <property type="entry name" value="alpha/beta hydrolase"/>
    <property type="match status" value="1"/>
</dbReference>